<dbReference type="Proteomes" id="UP000008388">
    <property type="component" value="Segment"/>
</dbReference>
<name>F8SJX9_BPPA3</name>
<feature type="compositionally biased region" description="Acidic residues" evidence="2">
    <location>
        <begin position="42"/>
        <end position="51"/>
    </location>
</feature>
<dbReference type="RefSeq" id="YP_009217182.1">
    <property type="nucleotide sequence ID" value="NC_028999.1"/>
</dbReference>
<dbReference type="EMBL" id="HQ630627">
    <property type="protein sequence ID" value="AEH03526.1"/>
    <property type="molecule type" value="Genomic_DNA"/>
</dbReference>
<proteinExistence type="predicted"/>
<reference evidence="3 4" key="1">
    <citation type="journal article" date="2011" name="Microbiology">
        <title>The Pseudomonas aeruginosa generalized transducing phage phiPA3 is a new member of the phiKZ-like group of 'jumbo' phages, and infects model laboratory strains and clinical isolates from cystic fibrosis patients.</title>
        <authorList>
            <person name="Monson R."/>
            <person name="Foulds I."/>
            <person name="Foweraker J."/>
            <person name="Welch M."/>
            <person name="Salmond G.P."/>
        </authorList>
    </citation>
    <scope>NUCLEOTIDE SEQUENCE [LARGE SCALE GENOMIC DNA]</scope>
</reference>
<dbReference type="KEGG" id="vg:26643631"/>
<feature type="compositionally biased region" description="Acidic residues" evidence="2">
    <location>
        <begin position="411"/>
        <end position="448"/>
    </location>
</feature>
<keyword evidence="1" id="KW-0175">Coiled coil</keyword>
<feature type="compositionally biased region" description="Low complexity" evidence="2">
    <location>
        <begin position="290"/>
        <end position="303"/>
    </location>
</feature>
<evidence type="ECO:0000313" key="4">
    <source>
        <dbReference type="Proteomes" id="UP000008388"/>
    </source>
</evidence>
<feature type="region of interest" description="Disordered" evidence="2">
    <location>
        <begin position="404"/>
        <end position="448"/>
    </location>
</feature>
<keyword evidence="4" id="KW-1185">Reference proteome</keyword>
<evidence type="ECO:0000256" key="1">
    <source>
        <dbReference type="SAM" id="Coils"/>
    </source>
</evidence>
<protein>
    <submittedName>
        <fullName evidence="3">Virion structural protein</fullName>
    </submittedName>
</protein>
<accession>F8SJX9</accession>
<feature type="region of interest" description="Disordered" evidence="2">
    <location>
        <begin position="13"/>
        <end position="60"/>
    </location>
</feature>
<dbReference type="OrthoDB" id="34318at10239"/>
<feature type="compositionally biased region" description="Acidic residues" evidence="2">
    <location>
        <begin position="304"/>
        <end position="326"/>
    </location>
</feature>
<feature type="compositionally biased region" description="Low complexity" evidence="2">
    <location>
        <begin position="147"/>
        <end position="168"/>
    </location>
</feature>
<feature type="coiled-coil region" evidence="1">
    <location>
        <begin position="448"/>
        <end position="489"/>
    </location>
</feature>
<dbReference type="GeneID" id="26643631"/>
<organism evidence="3 4">
    <name type="scientific">Pseudomonas phage PhiPA3</name>
    <name type="common">Pseudomonas aeruginosa phage PhiPA3</name>
    <dbReference type="NCBI Taxonomy" id="998086"/>
    <lineage>
        <taxon>Viruses</taxon>
        <taxon>Duplodnaviria</taxon>
        <taxon>Heunggongvirae</taxon>
        <taxon>Uroviricota</taxon>
        <taxon>Caudoviricetes</taxon>
        <taxon>Chimalliviridae</taxon>
        <taxon>Miltoncavirus</taxon>
        <taxon>Miltoncavirus PhiPA3</taxon>
    </lineage>
</organism>
<evidence type="ECO:0000256" key="2">
    <source>
        <dbReference type="SAM" id="MobiDB-lite"/>
    </source>
</evidence>
<feature type="compositionally biased region" description="Acidic residues" evidence="2">
    <location>
        <begin position="169"/>
        <end position="180"/>
    </location>
</feature>
<gene>
    <name evidence="3" type="primary">102</name>
</gene>
<sequence length="853" mass="90405">MLKSLHKYLASVEEFDETEGTPAEPPMAEEVDATAVTTSAEPEVDVQEAGDDVGQATPTEEIAPDGDLEVVEEKPVVPEPMATTNESTAVAEATAIGEQKQADVQSLVDQAEQLQATSADIVSEAAAEVEEGATDINGNGITEDQAESNSNAEALTAEAEAEAVQAEETPVEVEGADDAESGNTEAEASGDDDAPTTDENTDSGSDDLSGDTDVDLGGSGDNVAATDDTGITETGPETEVGELGAGEGESDDTDVVEEAETELESNDESDLSEEIPATDSEPVVEEVVEENAPTETEALVNNEGETEEEVNIPPEAEEIPAEELPEGGDVVETPEEIEEAAETAEDVSDDVEEVEAAKAEAETNAPTEIVDEIAEAAETVEEETGVDPLDTQASFDAVDEAAAAENKDEPVVEEVEEPAIDVEAGEIEETDEEADLDEGELDIPDVDTDTTEEDVAEAEAEADDIELEADEDEAKAIDASRTIADLQKEQTTVEEFIELLKFGLESEQFSIQTVILAQDKLDKLHDAFGKYSPGIPSMEDYGKDDLDKYYMTSLESFRGFISKINNLQRSLHEKVERWWHGGIVTKIDARSKAINKDIDLVLTKLSGASIQGKVSLSGLNSDLATRDGDLVKAVAGDLRVISEIAIKGLKDSERLQANIIDILNKTVTEGGGDKTTNLLQRALAIKPAQFLPIAFTAGSMLGGWVLESRGVIEGDSTGKKLRSLGDVGVPAVKRTKVADKVTKVELSKAELARLLTLAKAYAALAQKLAASAGMKAVDSFTENRIVRNRALDTGAHGGDVVTRASTWSDIGDIDELAGALLKVCASHIEVYKFITQHSLDVASGIVKLARKAL</sequence>
<feature type="region of interest" description="Disordered" evidence="2">
    <location>
        <begin position="136"/>
        <end position="350"/>
    </location>
</feature>
<evidence type="ECO:0000313" key="3">
    <source>
        <dbReference type="EMBL" id="AEH03526.1"/>
    </source>
</evidence>
<organismHost>
    <name type="scientific">Pseudomonas aeruginosa</name>
    <dbReference type="NCBI Taxonomy" id="287"/>
</organismHost>
<feature type="compositionally biased region" description="Acidic residues" evidence="2">
    <location>
        <begin position="332"/>
        <end position="350"/>
    </location>
</feature>
<feature type="compositionally biased region" description="Acidic residues" evidence="2">
    <location>
        <begin position="248"/>
        <end position="273"/>
    </location>
</feature>
<feature type="compositionally biased region" description="Acidic residues" evidence="2">
    <location>
        <begin position="188"/>
        <end position="214"/>
    </location>
</feature>